<dbReference type="EMBL" id="JWZX01003283">
    <property type="protein sequence ID" value="KOO22374.1"/>
    <property type="molecule type" value="Genomic_DNA"/>
</dbReference>
<evidence type="ECO:0000313" key="1">
    <source>
        <dbReference type="EMBL" id="KOO22374.1"/>
    </source>
</evidence>
<dbReference type="Proteomes" id="UP000037460">
    <property type="component" value="Unassembled WGS sequence"/>
</dbReference>
<protein>
    <submittedName>
        <fullName evidence="1">Uncharacterized protein</fullName>
    </submittedName>
</protein>
<dbReference type="OrthoDB" id="411029at2759"/>
<gene>
    <name evidence="1" type="ORF">Ctob_002271</name>
</gene>
<keyword evidence="2" id="KW-1185">Reference proteome</keyword>
<proteinExistence type="predicted"/>
<name>A0A0M0J6Y7_9EUKA</name>
<sequence>METNKYNLTYFMAVNGCTRESVASCETGSFRLRPTGRRLFYDLGCSRYRDSGEISISGGYGSSLPLFQRLYARNCIEFDAMWGWEAQKFDRDEWMRPVPAHVRAKLTFHNEPVTDENVFRTLRSTARPDDFVVMKVDIDSPALEKRLVSTLASTPELVDLVDELYFEYHLHVPDHRKATSEHTTPDTIVEALQLMQRLRAAGVRSHFWV</sequence>
<evidence type="ECO:0000313" key="2">
    <source>
        <dbReference type="Proteomes" id="UP000037460"/>
    </source>
</evidence>
<accession>A0A0M0J6Y7</accession>
<comment type="caution">
    <text evidence="1">The sequence shown here is derived from an EMBL/GenBank/DDBJ whole genome shotgun (WGS) entry which is preliminary data.</text>
</comment>
<dbReference type="AlphaFoldDB" id="A0A0M0J6Y7"/>
<organism evidence="1 2">
    <name type="scientific">Chrysochromulina tobinii</name>
    <dbReference type="NCBI Taxonomy" id="1460289"/>
    <lineage>
        <taxon>Eukaryota</taxon>
        <taxon>Haptista</taxon>
        <taxon>Haptophyta</taxon>
        <taxon>Prymnesiophyceae</taxon>
        <taxon>Prymnesiales</taxon>
        <taxon>Chrysochromulinaceae</taxon>
        <taxon>Chrysochromulina</taxon>
    </lineage>
</organism>
<reference evidence="2" key="1">
    <citation type="journal article" date="2015" name="PLoS Genet.">
        <title>Genome Sequence and Transcriptome Analyses of Chrysochromulina tobin: Metabolic Tools for Enhanced Algal Fitness in the Prominent Order Prymnesiales (Haptophyceae).</title>
        <authorList>
            <person name="Hovde B.T."/>
            <person name="Deodato C.R."/>
            <person name="Hunsperger H.M."/>
            <person name="Ryken S.A."/>
            <person name="Yost W."/>
            <person name="Jha R.K."/>
            <person name="Patterson J."/>
            <person name="Monnat R.J. Jr."/>
            <person name="Barlow S.B."/>
            <person name="Starkenburg S.R."/>
            <person name="Cattolico R.A."/>
        </authorList>
    </citation>
    <scope>NUCLEOTIDE SEQUENCE</scope>
    <source>
        <strain evidence="2">CCMP291</strain>
    </source>
</reference>